<organism evidence="1 2">
    <name type="scientific">Sphaerisporangium dianthi</name>
    <dbReference type="NCBI Taxonomy" id="1436120"/>
    <lineage>
        <taxon>Bacteria</taxon>
        <taxon>Bacillati</taxon>
        <taxon>Actinomycetota</taxon>
        <taxon>Actinomycetes</taxon>
        <taxon>Streptosporangiales</taxon>
        <taxon>Streptosporangiaceae</taxon>
        <taxon>Sphaerisporangium</taxon>
    </lineage>
</organism>
<name>A0ABV9CND9_9ACTN</name>
<dbReference type="NCBIfam" id="NF038155">
    <property type="entry name" value="lanthi_I_FDLD"/>
    <property type="match status" value="1"/>
</dbReference>
<protein>
    <submittedName>
        <fullName evidence="1">FDLD family class I lanthipeptide</fullName>
    </submittedName>
</protein>
<reference evidence="2" key="1">
    <citation type="journal article" date="2019" name="Int. J. Syst. Evol. Microbiol.">
        <title>The Global Catalogue of Microorganisms (GCM) 10K type strain sequencing project: providing services to taxonomists for standard genome sequencing and annotation.</title>
        <authorList>
            <consortium name="The Broad Institute Genomics Platform"/>
            <consortium name="The Broad Institute Genome Sequencing Center for Infectious Disease"/>
            <person name="Wu L."/>
            <person name="Ma J."/>
        </authorList>
    </citation>
    <scope>NUCLEOTIDE SEQUENCE [LARGE SCALE GENOMIC DNA]</scope>
    <source>
        <strain evidence="2">CGMCC 4.7132</strain>
    </source>
</reference>
<accession>A0ABV9CND9</accession>
<proteinExistence type="predicted"/>
<dbReference type="Proteomes" id="UP001596004">
    <property type="component" value="Unassembled WGS sequence"/>
</dbReference>
<dbReference type="RefSeq" id="WP_380845261.1">
    <property type="nucleotide sequence ID" value="NZ_JBHSFP010000023.1"/>
</dbReference>
<gene>
    <name evidence="1" type="ORF">ACFO60_27385</name>
</gene>
<dbReference type="EMBL" id="JBHSFP010000023">
    <property type="protein sequence ID" value="MFC4534498.1"/>
    <property type="molecule type" value="Genomic_DNA"/>
</dbReference>
<evidence type="ECO:0000313" key="1">
    <source>
        <dbReference type="EMBL" id="MFC4534498.1"/>
    </source>
</evidence>
<keyword evidence="2" id="KW-1185">Reference proteome</keyword>
<sequence length="56" mass="5922">MSAIAKDQFDLDVRVATPGAVAEPDSISLVTRLVCTRVTCRSCTCVSCISQCPISC</sequence>
<evidence type="ECO:0000313" key="2">
    <source>
        <dbReference type="Proteomes" id="UP001596004"/>
    </source>
</evidence>
<comment type="caution">
    <text evidence="1">The sequence shown here is derived from an EMBL/GenBank/DDBJ whole genome shotgun (WGS) entry which is preliminary data.</text>
</comment>